<dbReference type="Proteomes" id="UP001321760">
    <property type="component" value="Unassembled WGS sequence"/>
</dbReference>
<evidence type="ECO:0000256" key="2">
    <source>
        <dbReference type="SAM" id="MobiDB-lite"/>
    </source>
</evidence>
<evidence type="ECO:0000256" key="1">
    <source>
        <dbReference type="ARBA" id="ARBA00022737"/>
    </source>
</evidence>
<reference evidence="4" key="1">
    <citation type="journal article" date="2023" name="Mol. Phylogenet. Evol.">
        <title>Genome-scale phylogeny and comparative genomics of the fungal order Sordariales.</title>
        <authorList>
            <person name="Hensen N."/>
            <person name="Bonometti L."/>
            <person name="Westerberg I."/>
            <person name="Brannstrom I.O."/>
            <person name="Guillou S."/>
            <person name="Cros-Aarteil S."/>
            <person name="Calhoun S."/>
            <person name="Haridas S."/>
            <person name="Kuo A."/>
            <person name="Mondo S."/>
            <person name="Pangilinan J."/>
            <person name="Riley R."/>
            <person name="LaButti K."/>
            <person name="Andreopoulos B."/>
            <person name="Lipzen A."/>
            <person name="Chen C."/>
            <person name="Yan M."/>
            <person name="Daum C."/>
            <person name="Ng V."/>
            <person name="Clum A."/>
            <person name="Steindorff A."/>
            <person name="Ohm R.A."/>
            <person name="Martin F."/>
            <person name="Silar P."/>
            <person name="Natvig D.O."/>
            <person name="Lalanne C."/>
            <person name="Gautier V."/>
            <person name="Ament-Velasquez S.L."/>
            <person name="Kruys A."/>
            <person name="Hutchinson M.I."/>
            <person name="Powell A.J."/>
            <person name="Barry K."/>
            <person name="Miller A.N."/>
            <person name="Grigoriev I.V."/>
            <person name="Debuchy R."/>
            <person name="Gladieux P."/>
            <person name="Hiltunen Thoren M."/>
            <person name="Johannesson H."/>
        </authorList>
    </citation>
    <scope>NUCLEOTIDE SEQUENCE</scope>
    <source>
        <strain evidence="4">PSN243</strain>
    </source>
</reference>
<evidence type="ECO:0000313" key="5">
    <source>
        <dbReference type="Proteomes" id="UP001321760"/>
    </source>
</evidence>
<dbReference type="PANTHER" id="PTHR40619">
    <property type="entry name" value="FUNGAL STAND N-TERMINAL GOODBYE DOMAIN-CONTAINING PROTEIN"/>
    <property type="match status" value="1"/>
</dbReference>
<reference evidence="4" key="2">
    <citation type="submission" date="2023-05" db="EMBL/GenBank/DDBJ databases">
        <authorList>
            <consortium name="Lawrence Berkeley National Laboratory"/>
            <person name="Steindorff A."/>
            <person name="Hensen N."/>
            <person name="Bonometti L."/>
            <person name="Westerberg I."/>
            <person name="Brannstrom I.O."/>
            <person name="Guillou S."/>
            <person name="Cros-Aarteil S."/>
            <person name="Calhoun S."/>
            <person name="Haridas S."/>
            <person name="Kuo A."/>
            <person name="Mondo S."/>
            <person name="Pangilinan J."/>
            <person name="Riley R."/>
            <person name="Labutti K."/>
            <person name="Andreopoulos B."/>
            <person name="Lipzen A."/>
            <person name="Chen C."/>
            <person name="Yanf M."/>
            <person name="Daum C."/>
            <person name="Ng V."/>
            <person name="Clum A."/>
            <person name="Ohm R."/>
            <person name="Martin F."/>
            <person name="Silar P."/>
            <person name="Natvig D."/>
            <person name="Lalanne C."/>
            <person name="Gautier V."/>
            <person name="Ament-Velasquez S.L."/>
            <person name="Kruys A."/>
            <person name="Hutchinson M.I."/>
            <person name="Powell A.J."/>
            <person name="Barry K."/>
            <person name="Miller A.N."/>
            <person name="Grigoriev I.V."/>
            <person name="Debuchy R."/>
            <person name="Gladieux P."/>
            <person name="Thoren M.H."/>
            <person name="Johannesson H."/>
        </authorList>
    </citation>
    <scope>NUCLEOTIDE SEQUENCE</scope>
    <source>
        <strain evidence="4">PSN243</strain>
    </source>
</reference>
<dbReference type="Pfam" id="PF24883">
    <property type="entry name" value="NPHP3_N"/>
    <property type="match status" value="1"/>
</dbReference>
<evidence type="ECO:0000259" key="3">
    <source>
        <dbReference type="Pfam" id="PF24883"/>
    </source>
</evidence>
<name>A0AAV9GQ58_9PEZI</name>
<sequence>MEPSRSFIPDLHVQSPVVDFIDNHADQYHPAFAVPPSKYDPAFRMYMVESRPPNWDPPLSWQMMASTRPAAWPTSSSRLPSPPEEPPPPPRPLAEPVNALKFWDTLFPLAMGQFKAEGLVEPEELVKKGLGIRDAHDWTSVFDKFELAKKAYSNVDKGFKAKFRNVYRSIADTGVQPLMNVTKLVPDVEYITPVLGIVEILLEAAMTAARVRNEILSGLDDVDMIFSQVELFLELYKADENIRKASINLIYAIFQAVESSMRFFLRASWKKAFSAAFKAEGYQQDTVETLTNVKSLSTILINEAENSHKYEMSTNMREILRRTREWQTTCEYLRRIPHDLRNGIKVLLDELHENDLLLSLVHNLGEAQSRAPSPVPPGAPAAIHEYISPQTLLDWIDIPDLASTDMEYITQRRSARLIPLQEQACAEQVVRTRQFKNWLASPSSTQLLIHGIYDRQRYISGLSLLCQTLAQSLAERTPHFLYLIFFCGLHIEGENSGGRAMIQSFICQLLCQYDFAGTLRSSEVVRQLVELGDIEELCELFEILVHRLPREVVLLCVIDGIVYYERDEFASDMGLVLVTLLNLSGGGDTQAVLKVLITSPTKTVDVRRPFGDELILSMESLPGSGLVASRERLVRELSE</sequence>
<feature type="region of interest" description="Disordered" evidence="2">
    <location>
        <begin position="71"/>
        <end position="94"/>
    </location>
</feature>
<organism evidence="4 5">
    <name type="scientific">Podospora aff. communis PSN243</name>
    <dbReference type="NCBI Taxonomy" id="3040156"/>
    <lineage>
        <taxon>Eukaryota</taxon>
        <taxon>Fungi</taxon>
        <taxon>Dikarya</taxon>
        <taxon>Ascomycota</taxon>
        <taxon>Pezizomycotina</taxon>
        <taxon>Sordariomycetes</taxon>
        <taxon>Sordariomycetidae</taxon>
        <taxon>Sordariales</taxon>
        <taxon>Podosporaceae</taxon>
        <taxon>Podospora</taxon>
    </lineage>
</organism>
<dbReference type="PANTHER" id="PTHR40619:SF3">
    <property type="entry name" value="FUNGAL STAND N-TERMINAL GOODBYE DOMAIN-CONTAINING PROTEIN"/>
    <property type="match status" value="1"/>
</dbReference>
<gene>
    <name evidence="4" type="ORF">QBC34DRAFT_349211</name>
</gene>
<dbReference type="InterPro" id="IPR056884">
    <property type="entry name" value="NPHP3-like_N"/>
</dbReference>
<evidence type="ECO:0000313" key="4">
    <source>
        <dbReference type="EMBL" id="KAK4450461.1"/>
    </source>
</evidence>
<dbReference type="AlphaFoldDB" id="A0AAV9GQ58"/>
<feature type="domain" description="Nephrocystin 3-like N-terminal" evidence="3">
    <location>
        <begin position="427"/>
        <end position="599"/>
    </location>
</feature>
<comment type="caution">
    <text evidence="4">The sequence shown here is derived from an EMBL/GenBank/DDBJ whole genome shotgun (WGS) entry which is preliminary data.</text>
</comment>
<feature type="compositionally biased region" description="Pro residues" evidence="2">
    <location>
        <begin position="80"/>
        <end position="93"/>
    </location>
</feature>
<accession>A0AAV9GQ58</accession>
<keyword evidence="1" id="KW-0677">Repeat</keyword>
<keyword evidence="5" id="KW-1185">Reference proteome</keyword>
<dbReference type="EMBL" id="MU865932">
    <property type="protein sequence ID" value="KAK4450461.1"/>
    <property type="molecule type" value="Genomic_DNA"/>
</dbReference>
<protein>
    <recommendedName>
        <fullName evidence="3">Nephrocystin 3-like N-terminal domain-containing protein</fullName>
    </recommendedName>
</protein>
<proteinExistence type="predicted"/>